<proteinExistence type="predicted"/>
<dbReference type="EMBL" id="LR798308">
    <property type="protein sequence ID" value="CAB5223018.1"/>
    <property type="molecule type" value="Genomic_DNA"/>
</dbReference>
<evidence type="ECO:0000313" key="1">
    <source>
        <dbReference type="EMBL" id="CAB5223018.1"/>
    </source>
</evidence>
<gene>
    <name evidence="1" type="ORF">UFOVP366_43</name>
</gene>
<sequence>MIRTWIPISIPTRIVFEKKNDDGTYDYARRSVIAFSIDDSDYITYMTCSGIYYTSHGREFAFAEQLQNGEWQS</sequence>
<reference evidence="1" key="1">
    <citation type="submission" date="2020-05" db="EMBL/GenBank/DDBJ databases">
        <authorList>
            <person name="Chiriac C."/>
            <person name="Salcher M."/>
            <person name="Ghai R."/>
            <person name="Kavagutti S V."/>
        </authorList>
    </citation>
    <scope>NUCLEOTIDE SEQUENCE</scope>
</reference>
<name>A0A6J7X1N1_9CAUD</name>
<accession>A0A6J7X1N1</accession>
<organism evidence="1">
    <name type="scientific">uncultured Caudovirales phage</name>
    <dbReference type="NCBI Taxonomy" id="2100421"/>
    <lineage>
        <taxon>Viruses</taxon>
        <taxon>Duplodnaviria</taxon>
        <taxon>Heunggongvirae</taxon>
        <taxon>Uroviricota</taxon>
        <taxon>Caudoviricetes</taxon>
        <taxon>Peduoviridae</taxon>
        <taxon>Maltschvirus</taxon>
        <taxon>Maltschvirus maltsch</taxon>
    </lineage>
</organism>
<protein>
    <submittedName>
        <fullName evidence="1">Uncharacterized protein</fullName>
    </submittedName>
</protein>